<protein>
    <submittedName>
        <fullName evidence="3">DNA polymerase</fullName>
    </submittedName>
</protein>
<organism evidence="3 4">
    <name type="scientific">Paenibacillus swuensis</name>
    <dbReference type="NCBI Taxonomy" id="1178515"/>
    <lineage>
        <taxon>Bacteria</taxon>
        <taxon>Bacillati</taxon>
        <taxon>Bacillota</taxon>
        <taxon>Bacilli</taxon>
        <taxon>Bacillales</taxon>
        <taxon>Paenibacillaceae</taxon>
        <taxon>Paenibacillus</taxon>
    </lineage>
</organism>
<keyword evidence="1" id="KW-0175">Coiled coil</keyword>
<dbReference type="CDD" id="cd01651">
    <property type="entry name" value="RT_G2_intron"/>
    <property type="match status" value="1"/>
</dbReference>
<reference evidence="3 4" key="1">
    <citation type="submission" date="2015-01" db="EMBL/GenBank/DDBJ databases">
        <title>Paenibacillus swuensis/DY6/whole genome sequencing.</title>
        <authorList>
            <person name="Kim M.K."/>
            <person name="Srinivasan S."/>
            <person name="Lee J.-J."/>
        </authorList>
    </citation>
    <scope>NUCLEOTIDE SEQUENCE [LARGE SCALE GENOMIC DNA]</scope>
    <source>
        <strain evidence="3 4">DY6</strain>
    </source>
</reference>
<dbReference type="InterPro" id="IPR043502">
    <property type="entry name" value="DNA/RNA_pol_sf"/>
</dbReference>
<feature type="coiled-coil region" evidence="1">
    <location>
        <begin position="281"/>
        <end position="308"/>
    </location>
</feature>
<dbReference type="PROSITE" id="PS50878">
    <property type="entry name" value="RT_POL"/>
    <property type="match status" value="1"/>
</dbReference>
<dbReference type="InterPro" id="IPR013597">
    <property type="entry name" value="Mat_intron_G2"/>
</dbReference>
<dbReference type="PANTHER" id="PTHR34047:SF8">
    <property type="entry name" value="PROTEIN YKFC"/>
    <property type="match status" value="1"/>
</dbReference>
<dbReference type="InterPro" id="IPR030931">
    <property type="entry name" value="Group_II_RT_mat"/>
</dbReference>
<dbReference type="AlphaFoldDB" id="A0A172TGC3"/>
<dbReference type="EMBL" id="CP011388">
    <property type="protein sequence ID" value="ANE46115.1"/>
    <property type="molecule type" value="Genomic_DNA"/>
</dbReference>
<gene>
    <name evidence="3" type="ORF">SY83_07295</name>
</gene>
<evidence type="ECO:0000259" key="2">
    <source>
        <dbReference type="PROSITE" id="PS50878"/>
    </source>
</evidence>
<dbReference type="Pfam" id="PF00078">
    <property type="entry name" value="RVT_1"/>
    <property type="match status" value="1"/>
</dbReference>
<sequence length="420" mass="48826">MLKQLLSRENLLGALKRVEANKGSHGVDGMSVRTLREHMKQNWQKIREAIEEGTYEPSPVRRVEIPKPYGGGFRKLGIPTVTDRVIQQAIAQVLNPVFDPQFSEHSHGFRPGRRGHDAVRKAKTFMKEGYRFVVDLDLEKFFDRVNHDRLMMKIAEKVRDKKVLLLIRKYLQSGVMENGLVKPTSEGAPQGGPLSPLLSNIVLDELDKELEKRGLRFVRYADDCNIYVKTKRAGERVKASVTKFIETKLKLKVNQAKSAVDRPWKRKFLGFSFSLNQDPKVRVAKQSLQKAETKIRAITSRKKSMKMEERIKELNQYLIGWCGYFSLADTPSIFQKMDSWIRRRLRMCLWKQWKNPKTKVKRLISLGMPRDKAYEWGNTRKGYWRIAKSPILHRALGNQYWESCGLKSLTDRYNSLRNMS</sequence>
<accession>A0A172TGC3</accession>
<keyword evidence="4" id="KW-1185">Reference proteome</keyword>
<dbReference type="SUPFAM" id="SSF56672">
    <property type="entry name" value="DNA/RNA polymerases"/>
    <property type="match status" value="1"/>
</dbReference>
<dbReference type="Pfam" id="PF08388">
    <property type="entry name" value="GIIM"/>
    <property type="match status" value="1"/>
</dbReference>
<feature type="domain" description="Reverse transcriptase" evidence="2">
    <location>
        <begin position="46"/>
        <end position="273"/>
    </location>
</feature>
<dbReference type="RefSeq" id="WP_068605564.1">
    <property type="nucleotide sequence ID" value="NZ_CP011388.1"/>
</dbReference>
<dbReference type="Proteomes" id="UP000076927">
    <property type="component" value="Chromosome"/>
</dbReference>
<dbReference type="InterPro" id="IPR051083">
    <property type="entry name" value="GrpII_Intron_Splice-Mob/Def"/>
</dbReference>
<evidence type="ECO:0000313" key="3">
    <source>
        <dbReference type="EMBL" id="ANE46115.1"/>
    </source>
</evidence>
<evidence type="ECO:0000256" key="1">
    <source>
        <dbReference type="SAM" id="Coils"/>
    </source>
</evidence>
<name>A0A172TGC3_9BACL</name>
<dbReference type="KEGG" id="pswu:SY83_07295"/>
<dbReference type="NCBIfam" id="TIGR04416">
    <property type="entry name" value="group_II_RT_mat"/>
    <property type="match status" value="1"/>
</dbReference>
<proteinExistence type="predicted"/>
<dbReference type="InterPro" id="IPR000477">
    <property type="entry name" value="RT_dom"/>
</dbReference>
<dbReference type="OrthoDB" id="9793236at2"/>
<evidence type="ECO:0000313" key="4">
    <source>
        <dbReference type="Proteomes" id="UP000076927"/>
    </source>
</evidence>
<dbReference type="PANTHER" id="PTHR34047">
    <property type="entry name" value="NUCLEAR INTRON MATURASE 1, MITOCHONDRIAL-RELATED"/>
    <property type="match status" value="1"/>
</dbReference>
<dbReference type="PATRIC" id="fig|1178515.4.peg.1458"/>